<feature type="domain" description="Chalcone/stilbene synthase C-terminal" evidence="6">
    <location>
        <begin position="106"/>
        <end position="193"/>
    </location>
</feature>
<dbReference type="InterPro" id="IPR001099">
    <property type="entry name" value="Chalcone/stilbene_synt_N"/>
</dbReference>
<dbReference type="Pfam" id="PF02797">
    <property type="entry name" value="Chal_sti_synt_C"/>
    <property type="match status" value="1"/>
</dbReference>
<comment type="similarity">
    <text evidence="1 4">Belongs to the thiolase-like superfamily. Chalcone/stilbene synthases family.</text>
</comment>
<evidence type="ECO:0000256" key="1">
    <source>
        <dbReference type="ARBA" id="ARBA00005531"/>
    </source>
</evidence>
<evidence type="ECO:0000256" key="2">
    <source>
        <dbReference type="ARBA" id="ARBA00022679"/>
    </source>
</evidence>
<dbReference type="AlphaFoldDB" id="A0ABD1ZTU3"/>
<evidence type="ECO:0000256" key="4">
    <source>
        <dbReference type="RuleBase" id="RU003633"/>
    </source>
</evidence>
<evidence type="ECO:0000259" key="6">
    <source>
        <dbReference type="Pfam" id="PF02797"/>
    </source>
</evidence>
<feature type="domain" description="Chalcone/stilbene synthase N-terminal" evidence="5">
    <location>
        <begin position="31"/>
        <end position="73"/>
    </location>
</feature>
<evidence type="ECO:0000313" key="8">
    <source>
        <dbReference type="Proteomes" id="UP001605036"/>
    </source>
</evidence>
<keyword evidence="8" id="KW-1185">Reference proteome</keyword>
<reference evidence="7 8" key="1">
    <citation type="submission" date="2024-09" db="EMBL/GenBank/DDBJ databases">
        <title>Chromosome-scale assembly of Riccia fluitans.</title>
        <authorList>
            <person name="Paukszto L."/>
            <person name="Sawicki J."/>
            <person name="Karawczyk K."/>
            <person name="Piernik-Szablinska J."/>
            <person name="Szczecinska M."/>
            <person name="Mazdziarz M."/>
        </authorList>
    </citation>
    <scope>NUCLEOTIDE SEQUENCE [LARGE SCALE GENOMIC DNA]</scope>
    <source>
        <strain evidence="7">Rf_01</strain>
        <tissue evidence="7">Aerial parts of the thallus</tissue>
    </source>
</reference>
<sequence length="194" mass="20867">MAPQTVDVACVSEIPSSRPRLIPQATAHATVWPLESEVTAVTSRSPCETQNDGFVGSVLFGDGAAAIVVGGDPSPSIERPLYELQWAGEMVLPENDGAIDGAACWTRNDLFWAVHPIGPAIVYQVEGKLEIEKPSFQPSPEILSDYGNMYSASVLFVSNRVRSWWSLEQNKSTLGEGTGNECKFLIGFGPGLLV</sequence>
<dbReference type="Proteomes" id="UP001605036">
    <property type="component" value="Unassembled WGS sequence"/>
</dbReference>
<dbReference type="EMBL" id="JBHFFA010000001">
    <property type="protein sequence ID" value="KAL2653844.1"/>
    <property type="molecule type" value="Genomic_DNA"/>
</dbReference>
<comment type="caution">
    <text evidence="7">The sequence shown here is derived from an EMBL/GenBank/DDBJ whole genome shotgun (WGS) entry which is preliminary data.</text>
</comment>
<dbReference type="Pfam" id="PF00195">
    <property type="entry name" value="Chal_sti_synt_N"/>
    <property type="match status" value="1"/>
</dbReference>
<dbReference type="SUPFAM" id="SSF53901">
    <property type="entry name" value="Thiolase-like"/>
    <property type="match status" value="2"/>
</dbReference>
<keyword evidence="3 4" id="KW-0012">Acyltransferase</keyword>
<dbReference type="PANTHER" id="PTHR11877:SF14">
    <property type="entry name" value="CHALCONE SYNTHASE"/>
    <property type="match status" value="1"/>
</dbReference>
<dbReference type="PANTHER" id="PTHR11877">
    <property type="entry name" value="HYDROXYMETHYLGLUTARYL-COA SYNTHASE"/>
    <property type="match status" value="1"/>
</dbReference>
<dbReference type="InterPro" id="IPR012328">
    <property type="entry name" value="Chalcone/stilbene_synt_C"/>
</dbReference>
<name>A0ABD1ZTU3_9MARC</name>
<dbReference type="InterPro" id="IPR016039">
    <property type="entry name" value="Thiolase-like"/>
</dbReference>
<dbReference type="InterPro" id="IPR011141">
    <property type="entry name" value="Polyketide_synthase_type-III"/>
</dbReference>
<evidence type="ECO:0000256" key="3">
    <source>
        <dbReference type="ARBA" id="ARBA00023315"/>
    </source>
</evidence>
<dbReference type="GO" id="GO:0016746">
    <property type="term" value="F:acyltransferase activity"/>
    <property type="evidence" value="ECO:0007669"/>
    <property type="project" value="UniProtKB-KW"/>
</dbReference>
<proteinExistence type="inferred from homology"/>
<gene>
    <name evidence="7" type="ORF">R1flu_021972</name>
</gene>
<keyword evidence="2 4" id="KW-0808">Transferase</keyword>
<evidence type="ECO:0000259" key="5">
    <source>
        <dbReference type="Pfam" id="PF00195"/>
    </source>
</evidence>
<accession>A0ABD1ZTU3</accession>
<dbReference type="Gene3D" id="3.40.47.10">
    <property type="match status" value="2"/>
</dbReference>
<organism evidence="7 8">
    <name type="scientific">Riccia fluitans</name>
    <dbReference type="NCBI Taxonomy" id="41844"/>
    <lineage>
        <taxon>Eukaryota</taxon>
        <taxon>Viridiplantae</taxon>
        <taxon>Streptophyta</taxon>
        <taxon>Embryophyta</taxon>
        <taxon>Marchantiophyta</taxon>
        <taxon>Marchantiopsida</taxon>
        <taxon>Marchantiidae</taxon>
        <taxon>Marchantiales</taxon>
        <taxon>Ricciaceae</taxon>
        <taxon>Riccia</taxon>
    </lineage>
</organism>
<protein>
    <submittedName>
        <fullName evidence="7">Uncharacterized protein</fullName>
    </submittedName>
</protein>
<evidence type="ECO:0000313" key="7">
    <source>
        <dbReference type="EMBL" id="KAL2653844.1"/>
    </source>
</evidence>